<accession>A0A8D8KEB3</accession>
<name>A0A8D8KEB3_CULPI</name>
<feature type="region of interest" description="Disordered" evidence="1">
    <location>
        <begin position="54"/>
        <end position="130"/>
    </location>
</feature>
<feature type="compositionally biased region" description="Basic and acidic residues" evidence="1">
    <location>
        <begin position="121"/>
        <end position="130"/>
    </location>
</feature>
<dbReference type="EMBL" id="HBUE01220045">
    <property type="protein sequence ID" value="CAG6539149.1"/>
    <property type="molecule type" value="Transcribed_RNA"/>
</dbReference>
<feature type="compositionally biased region" description="Gly residues" evidence="1">
    <location>
        <begin position="96"/>
        <end position="106"/>
    </location>
</feature>
<feature type="compositionally biased region" description="Low complexity" evidence="1">
    <location>
        <begin position="65"/>
        <end position="74"/>
    </location>
</feature>
<organism evidence="2">
    <name type="scientific">Culex pipiens</name>
    <name type="common">House mosquito</name>
    <dbReference type="NCBI Taxonomy" id="7175"/>
    <lineage>
        <taxon>Eukaryota</taxon>
        <taxon>Metazoa</taxon>
        <taxon>Ecdysozoa</taxon>
        <taxon>Arthropoda</taxon>
        <taxon>Hexapoda</taxon>
        <taxon>Insecta</taxon>
        <taxon>Pterygota</taxon>
        <taxon>Neoptera</taxon>
        <taxon>Endopterygota</taxon>
        <taxon>Diptera</taxon>
        <taxon>Nematocera</taxon>
        <taxon>Culicoidea</taxon>
        <taxon>Culicidae</taxon>
        <taxon>Culicinae</taxon>
        <taxon>Culicini</taxon>
        <taxon>Culex</taxon>
        <taxon>Culex</taxon>
    </lineage>
</organism>
<dbReference type="EMBL" id="HBUE01326635">
    <property type="protein sequence ID" value="CAG6591170.1"/>
    <property type="molecule type" value="Transcribed_RNA"/>
</dbReference>
<dbReference type="AlphaFoldDB" id="A0A8D8KEB3"/>
<evidence type="ECO:0000256" key="1">
    <source>
        <dbReference type="SAM" id="MobiDB-lite"/>
    </source>
</evidence>
<proteinExistence type="predicted"/>
<protein>
    <submittedName>
        <fullName evidence="2">(northern house mosquito) hypothetical protein</fullName>
    </submittedName>
</protein>
<evidence type="ECO:0000313" key="2">
    <source>
        <dbReference type="EMBL" id="CAG6591170.1"/>
    </source>
</evidence>
<reference evidence="2" key="1">
    <citation type="submission" date="2021-05" db="EMBL/GenBank/DDBJ databases">
        <authorList>
            <person name="Alioto T."/>
            <person name="Alioto T."/>
            <person name="Gomez Garrido J."/>
        </authorList>
    </citation>
    <scope>NUCLEOTIDE SEQUENCE</scope>
</reference>
<dbReference type="EMBL" id="HBUE01016194">
    <property type="protein sequence ID" value="CAG6450481.1"/>
    <property type="molecule type" value="Transcribed_RNA"/>
</dbReference>
<sequence>MVFREFQHKFPPLLRSISWNRVCFFFLSPPCRCGATVAARRCTFLSCLTAELLEPGNAGGRGRGAAESGRLLLAAEHRDPGDGAEGEGPADPGGAAPHGGGPGGMCRGDRPAKPRNRPKKQGADREVRDA</sequence>